<evidence type="ECO:0000256" key="3">
    <source>
        <dbReference type="ARBA" id="ARBA00022512"/>
    </source>
</evidence>
<reference evidence="7 8" key="1">
    <citation type="submission" date="2019-01" db="EMBL/GenBank/DDBJ databases">
        <title>Draft genome sequence of Psathyrella aberdarensis IHI B618.</title>
        <authorList>
            <person name="Buettner E."/>
            <person name="Kellner H."/>
        </authorList>
    </citation>
    <scope>NUCLEOTIDE SEQUENCE [LARGE SCALE GENOMIC DNA]</scope>
    <source>
        <strain evidence="7 8">IHI B618</strain>
    </source>
</reference>
<dbReference type="GO" id="GO:0009277">
    <property type="term" value="C:fungal-type cell wall"/>
    <property type="evidence" value="ECO:0007669"/>
    <property type="project" value="InterPro"/>
</dbReference>
<name>A0A4Q2DM70_9AGAR</name>
<feature type="signal peptide" evidence="6">
    <location>
        <begin position="1"/>
        <end position="26"/>
    </location>
</feature>
<dbReference type="AlphaFoldDB" id="A0A4Q2DM70"/>
<dbReference type="SMART" id="SM00075">
    <property type="entry name" value="HYDRO"/>
    <property type="match status" value="1"/>
</dbReference>
<evidence type="ECO:0000256" key="5">
    <source>
        <dbReference type="ARBA" id="ARBA00023157"/>
    </source>
</evidence>
<evidence type="ECO:0000256" key="1">
    <source>
        <dbReference type="ARBA" id="ARBA00004191"/>
    </source>
</evidence>
<dbReference type="OrthoDB" id="2976169at2759"/>
<keyword evidence="8" id="KW-1185">Reference proteome</keyword>
<sequence>MRTSSMVKTPVALLLLLLAMFQLATATTALKNRHDFAERSPEPVNYCKPGHSQCCDTIAMRDDTVLGHLLNKIGGAVDDILEDLNGLIGYQCNPIDILDLTQPKCANKPVCCSGMKLNGLVAVGCNPINIL</sequence>
<comment type="caution">
    <text evidence="7">The sequence shown here is derived from an EMBL/GenBank/DDBJ whole genome shotgun (WGS) entry which is preliminary data.</text>
</comment>
<dbReference type="GO" id="GO:0005199">
    <property type="term" value="F:structural constituent of cell wall"/>
    <property type="evidence" value="ECO:0007669"/>
    <property type="project" value="InterPro"/>
</dbReference>
<keyword evidence="5 6" id="KW-1015">Disulfide bond</keyword>
<dbReference type="Pfam" id="PF01185">
    <property type="entry name" value="Hydrophobin"/>
    <property type="match status" value="1"/>
</dbReference>
<evidence type="ECO:0000256" key="6">
    <source>
        <dbReference type="RuleBase" id="RU365009"/>
    </source>
</evidence>
<organism evidence="7 8">
    <name type="scientific">Candolleomyces aberdarensis</name>
    <dbReference type="NCBI Taxonomy" id="2316362"/>
    <lineage>
        <taxon>Eukaryota</taxon>
        <taxon>Fungi</taxon>
        <taxon>Dikarya</taxon>
        <taxon>Basidiomycota</taxon>
        <taxon>Agaricomycotina</taxon>
        <taxon>Agaricomycetes</taxon>
        <taxon>Agaricomycetidae</taxon>
        <taxon>Agaricales</taxon>
        <taxon>Agaricineae</taxon>
        <taxon>Psathyrellaceae</taxon>
        <taxon>Candolleomyces</taxon>
    </lineage>
</organism>
<dbReference type="Proteomes" id="UP000290288">
    <property type="component" value="Unassembled WGS sequence"/>
</dbReference>
<evidence type="ECO:0000256" key="2">
    <source>
        <dbReference type="ARBA" id="ARBA00010446"/>
    </source>
</evidence>
<dbReference type="EMBL" id="SDEE01000156">
    <property type="protein sequence ID" value="RXW20292.1"/>
    <property type="molecule type" value="Genomic_DNA"/>
</dbReference>
<dbReference type="CDD" id="cd23507">
    <property type="entry name" value="hydrophobin_I"/>
    <property type="match status" value="1"/>
</dbReference>
<accession>A0A4Q2DM70</accession>
<comment type="subcellular location">
    <subcellularLocation>
        <location evidence="1 6">Secreted</location>
        <location evidence="1 6">Cell wall</location>
    </subcellularLocation>
</comment>
<evidence type="ECO:0000313" key="8">
    <source>
        <dbReference type="Proteomes" id="UP000290288"/>
    </source>
</evidence>
<evidence type="ECO:0000313" key="7">
    <source>
        <dbReference type="EMBL" id="RXW20292.1"/>
    </source>
</evidence>
<comment type="similarity">
    <text evidence="2 6">Belongs to the fungal hydrophobin family.</text>
</comment>
<gene>
    <name evidence="7" type="ORF">EST38_g5553</name>
</gene>
<keyword evidence="6" id="KW-0732">Signal</keyword>
<protein>
    <recommendedName>
        <fullName evidence="6">Hydrophobin</fullName>
    </recommendedName>
</protein>
<keyword evidence="4 6" id="KW-0964">Secreted</keyword>
<keyword evidence="3 6" id="KW-0134">Cell wall</keyword>
<dbReference type="STRING" id="2316362.A0A4Q2DM70"/>
<feature type="chain" id="PRO_5020939127" description="Hydrophobin" evidence="6">
    <location>
        <begin position="27"/>
        <end position="131"/>
    </location>
</feature>
<proteinExistence type="inferred from homology"/>
<dbReference type="InterPro" id="IPR001338">
    <property type="entry name" value="Class_I_Hydrophobin"/>
</dbReference>
<evidence type="ECO:0000256" key="4">
    <source>
        <dbReference type="ARBA" id="ARBA00022525"/>
    </source>
</evidence>